<feature type="region of interest" description="Disordered" evidence="1">
    <location>
        <begin position="245"/>
        <end position="273"/>
    </location>
</feature>
<keyword evidence="3" id="KW-1185">Reference proteome</keyword>
<dbReference type="KEGG" id="dgr:6561908"/>
<protein>
    <submittedName>
        <fullName evidence="2">GH11426</fullName>
    </submittedName>
</protein>
<gene>
    <name evidence="2" type="primary">Dgri\GH11426</name>
    <name evidence="2" type="ORF">Dgri_GH11426</name>
</gene>
<reference evidence="2 3" key="1">
    <citation type="journal article" date="2007" name="Nature">
        <title>Evolution of genes and genomes on the Drosophila phylogeny.</title>
        <authorList>
            <consortium name="Drosophila 12 Genomes Consortium"/>
            <person name="Clark A.G."/>
            <person name="Eisen M.B."/>
            <person name="Smith D.R."/>
            <person name="Bergman C.M."/>
            <person name="Oliver B."/>
            <person name="Markow T.A."/>
            <person name="Kaufman T.C."/>
            <person name="Kellis M."/>
            <person name="Gelbart W."/>
            <person name="Iyer V.N."/>
            <person name="Pollard D.A."/>
            <person name="Sackton T.B."/>
            <person name="Larracuente A.M."/>
            <person name="Singh N.D."/>
            <person name="Abad J.P."/>
            <person name="Abt D.N."/>
            <person name="Adryan B."/>
            <person name="Aguade M."/>
            <person name="Akashi H."/>
            <person name="Anderson W.W."/>
            <person name="Aquadro C.F."/>
            <person name="Ardell D.H."/>
            <person name="Arguello R."/>
            <person name="Artieri C.G."/>
            <person name="Barbash D.A."/>
            <person name="Barker D."/>
            <person name="Barsanti P."/>
            <person name="Batterham P."/>
            <person name="Batzoglou S."/>
            <person name="Begun D."/>
            <person name="Bhutkar A."/>
            <person name="Blanco E."/>
            <person name="Bosak S.A."/>
            <person name="Bradley R.K."/>
            <person name="Brand A.D."/>
            <person name="Brent M.R."/>
            <person name="Brooks A.N."/>
            <person name="Brown R.H."/>
            <person name="Butlin R.K."/>
            <person name="Caggese C."/>
            <person name="Calvi B.R."/>
            <person name="Bernardo de Carvalho A."/>
            <person name="Caspi A."/>
            <person name="Castrezana S."/>
            <person name="Celniker S.E."/>
            <person name="Chang J.L."/>
            <person name="Chapple C."/>
            <person name="Chatterji S."/>
            <person name="Chinwalla A."/>
            <person name="Civetta A."/>
            <person name="Clifton S.W."/>
            <person name="Comeron J.M."/>
            <person name="Costello J.C."/>
            <person name="Coyne J.A."/>
            <person name="Daub J."/>
            <person name="David R.G."/>
            <person name="Delcher A.L."/>
            <person name="Delehaunty K."/>
            <person name="Do C.B."/>
            <person name="Ebling H."/>
            <person name="Edwards K."/>
            <person name="Eickbush T."/>
            <person name="Evans J.D."/>
            <person name="Filipski A."/>
            <person name="Findeiss S."/>
            <person name="Freyhult E."/>
            <person name="Fulton L."/>
            <person name="Fulton R."/>
            <person name="Garcia A.C."/>
            <person name="Gardiner A."/>
            <person name="Garfield D.A."/>
            <person name="Garvin B.E."/>
            <person name="Gibson G."/>
            <person name="Gilbert D."/>
            <person name="Gnerre S."/>
            <person name="Godfrey J."/>
            <person name="Good R."/>
            <person name="Gotea V."/>
            <person name="Gravely B."/>
            <person name="Greenberg A.J."/>
            <person name="Griffiths-Jones S."/>
            <person name="Gross S."/>
            <person name="Guigo R."/>
            <person name="Gustafson E.A."/>
            <person name="Haerty W."/>
            <person name="Hahn M.W."/>
            <person name="Halligan D.L."/>
            <person name="Halpern A.L."/>
            <person name="Halter G.M."/>
            <person name="Han M.V."/>
            <person name="Heger A."/>
            <person name="Hillier L."/>
            <person name="Hinrichs A.S."/>
            <person name="Holmes I."/>
            <person name="Hoskins R.A."/>
            <person name="Hubisz M.J."/>
            <person name="Hultmark D."/>
            <person name="Huntley M.A."/>
            <person name="Jaffe D.B."/>
            <person name="Jagadeeshan S."/>
            <person name="Jeck W.R."/>
            <person name="Johnson J."/>
            <person name="Jones C.D."/>
            <person name="Jordan W.C."/>
            <person name="Karpen G.H."/>
            <person name="Kataoka E."/>
            <person name="Keightley P.D."/>
            <person name="Kheradpour P."/>
            <person name="Kirkness E.F."/>
            <person name="Koerich L.B."/>
            <person name="Kristiansen K."/>
            <person name="Kudrna D."/>
            <person name="Kulathinal R.J."/>
            <person name="Kumar S."/>
            <person name="Kwok R."/>
            <person name="Lander E."/>
            <person name="Langley C.H."/>
            <person name="Lapoint R."/>
            <person name="Lazzaro B.P."/>
            <person name="Lee S.J."/>
            <person name="Levesque L."/>
            <person name="Li R."/>
            <person name="Lin C.F."/>
            <person name="Lin M.F."/>
            <person name="Lindblad-Toh K."/>
            <person name="Llopart A."/>
            <person name="Long M."/>
            <person name="Low L."/>
            <person name="Lozovsky E."/>
            <person name="Lu J."/>
            <person name="Luo M."/>
            <person name="Machado C.A."/>
            <person name="Makalowski W."/>
            <person name="Marzo M."/>
            <person name="Matsuda M."/>
            <person name="Matzkin L."/>
            <person name="McAllister B."/>
            <person name="McBride C.S."/>
            <person name="McKernan B."/>
            <person name="McKernan K."/>
            <person name="Mendez-Lago M."/>
            <person name="Minx P."/>
            <person name="Mollenhauer M.U."/>
            <person name="Montooth K."/>
            <person name="Mount S.M."/>
            <person name="Mu X."/>
            <person name="Myers E."/>
            <person name="Negre B."/>
            <person name="Newfeld S."/>
            <person name="Nielsen R."/>
            <person name="Noor M.A."/>
            <person name="O'Grady P."/>
            <person name="Pachter L."/>
            <person name="Papaceit M."/>
            <person name="Parisi M.J."/>
            <person name="Parisi M."/>
            <person name="Parts L."/>
            <person name="Pedersen J.S."/>
            <person name="Pesole G."/>
            <person name="Phillippy A.M."/>
            <person name="Ponting C.P."/>
            <person name="Pop M."/>
            <person name="Porcelli D."/>
            <person name="Powell J.R."/>
            <person name="Prohaska S."/>
            <person name="Pruitt K."/>
            <person name="Puig M."/>
            <person name="Quesneville H."/>
            <person name="Ram K.R."/>
            <person name="Rand D."/>
            <person name="Rasmussen M.D."/>
            <person name="Reed L.K."/>
            <person name="Reenan R."/>
            <person name="Reily A."/>
            <person name="Remington K.A."/>
            <person name="Rieger T.T."/>
            <person name="Ritchie M.G."/>
            <person name="Robin C."/>
            <person name="Rogers Y.H."/>
            <person name="Rohde C."/>
            <person name="Rozas J."/>
            <person name="Rubenfield M.J."/>
            <person name="Ruiz A."/>
            <person name="Russo S."/>
            <person name="Salzberg S.L."/>
            <person name="Sanchez-Gracia A."/>
            <person name="Saranga D.J."/>
            <person name="Sato H."/>
            <person name="Schaeffer S.W."/>
            <person name="Schatz M.C."/>
            <person name="Schlenke T."/>
            <person name="Schwartz R."/>
            <person name="Segarra C."/>
            <person name="Singh R.S."/>
            <person name="Sirot L."/>
            <person name="Sirota M."/>
            <person name="Sisneros N.B."/>
            <person name="Smith C.D."/>
            <person name="Smith T.F."/>
            <person name="Spieth J."/>
            <person name="Stage D.E."/>
            <person name="Stark A."/>
            <person name="Stephan W."/>
            <person name="Strausberg R.L."/>
            <person name="Strempel S."/>
            <person name="Sturgill D."/>
            <person name="Sutton G."/>
            <person name="Sutton G.G."/>
            <person name="Tao W."/>
            <person name="Teichmann S."/>
            <person name="Tobari Y.N."/>
            <person name="Tomimura Y."/>
            <person name="Tsolas J.M."/>
            <person name="Valente V.L."/>
            <person name="Venter E."/>
            <person name="Venter J.C."/>
            <person name="Vicario S."/>
            <person name="Vieira F.G."/>
            <person name="Vilella A.J."/>
            <person name="Villasante A."/>
            <person name="Walenz B."/>
            <person name="Wang J."/>
            <person name="Wasserman M."/>
            <person name="Watts T."/>
            <person name="Wilson D."/>
            <person name="Wilson R.K."/>
            <person name="Wing R.A."/>
            <person name="Wolfner M.F."/>
            <person name="Wong A."/>
            <person name="Wong G.K."/>
            <person name="Wu C.I."/>
            <person name="Wu G."/>
            <person name="Yamamoto D."/>
            <person name="Yang H.P."/>
            <person name="Yang S.P."/>
            <person name="Yorke J.A."/>
            <person name="Yoshida K."/>
            <person name="Zdobnov E."/>
            <person name="Zhang P."/>
            <person name="Zhang Y."/>
            <person name="Zimin A.V."/>
            <person name="Baldwin J."/>
            <person name="Abdouelleil A."/>
            <person name="Abdulkadir J."/>
            <person name="Abebe A."/>
            <person name="Abera B."/>
            <person name="Abreu J."/>
            <person name="Acer S.C."/>
            <person name="Aftuck L."/>
            <person name="Alexander A."/>
            <person name="An P."/>
            <person name="Anderson E."/>
            <person name="Anderson S."/>
            <person name="Arachi H."/>
            <person name="Azer M."/>
            <person name="Bachantsang P."/>
            <person name="Barry A."/>
            <person name="Bayul T."/>
            <person name="Berlin A."/>
            <person name="Bessette D."/>
            <person name="Bloom T."/>
            <person name="Blye J."/>
            <person name="Boguslavskiy L."/>
            <person name="Bonnet C."/>
            <person name="Boukhgalter B."/>
            <person name="Bourzgui I."/>
            <person name="Brown A."/>
            <person name="Cahill P."/>
            <person name="Channer S."/>
            <person name="Cheshatsang Y."/>
            <person name="Chuda L."/>
            <person name="Citroen M."/>
            <person name="Collymore A."/>
            <person name="Cooke P."/>
            <person name="Costello M."/>
            <person name="D'Aco K."/>
            <person name="Daza R."/>
            <person name="De Haan G."/>
            <person name="DeGray S."/>
            <person name="DeMaso C."/>
            <person name="Dhargay N."/>
            <person name="Dooley K."/>
            <person name="Dooley E."/>
            <person name="Doricent M."/>
            <person name="Dorje P."/>
            <person name="Dorjee K."/>
            <person name="Dupes A."/>
            <person name="Elong R."/>
            <person name="Falk J."/>
            <person name="Farina A."/>
            <person name="Faro S."/>
            <person name="Ferguson D."/>
            <person name="Fisher S."/>
            <person name="Foley C.D."/>
            <person name="Franke A."/>
            <person name="Friedrich D."/>
            <person name="Gadbois L."/>
            <person name="Gearin G."/>
            <person name="Gearin C.R."/>
            <person name="Giannoukos G."/>
            <person name="Goode T."/>
            <person name="Graham J."/>
            <person name="Grandbois E."/>
            <person name="Grewal S."/>
            <person name="Gyaltsen K."/>
            <person name="Hafez N."/>
            <person name="Hagos B."/>
            <person name="Hall J."/>
            <person name="Henson C."/>
            <person name="Hollinger A."/>
            <person name="Honan T."/>
            <person name="Huard M.D."/>
            <person name="Hughes L."/>
            <person name="Hurhula B."/>
            <person name="Husby M.E."/>
            <person name="Kamat A."/>
            <person name="Kanga B."/>
            <person name="Kashin S."/>
            <person name="Khazanovich D."/>
            <person name="Kisner P."/>
            <person name="Lance K."/>
            <person name="Lara M."/>
            <person name="Lee W."/>
            <person name="Lennon N."/>
            <person name="Letendre F."/>
            <person name="LeVine R."/>
            <person name="Lipovsky A."/>
            <person name="Liu X."/>
            <person name="Liu J."/>
            <person name="Liu S."/>
            <person name="Lokyitsang T."/>
            <person name="Lokyitsang Y."/>
            <person name="Lubonja R."/>
            <person name="Lui A."/>
            <person name="MacDonald P."/>
            <person name="Magnisalis V."/>
            <person name="Maru K."/>
            <person name="Matthews C."/>
            <person name="McCusker W."/>
            <person name="McDonough S."/>
            <person name="Mehta T."/>
            <person name="Meldrim J."/>
            <person name="Meneus L."/>
            <person name="Mihai O."/>
            <person name="Mihalev A."/>
            <person name="Mihova T."/>
            <person name="Mittelman R."/>
            <person name="Mlenga V."/>
            <person name="Montmayeur A."/>
            <person name="Mulrain L."/>
            <person name="Navidi A."/>
            <person name="Naylor J."/>
            <person name="Negash T."/>
            <person name="Nguyen T."/>
            <person name="Nguyen N."/>
            <person name="Nicol R."/>
            <person name="Norbu C."/>
            <person name="Norbu N."/>
            <person name="Novod N."/>
            <person name="O'Neill B."/>
            <person name="Osman S."/>
            <person name="Markiewicz E."/>
            <person name="Oyono O.L."/>
            <person name="Patti C."/>
            <person name="Phunkhang P."/>
            <person name="Pierre F."/>
            <person name="Priest M."/>
            <person name="Raghuraman S."/>
            <person name="Rege F."/>
            <person name="Reyes R."/>
            <person name="Rise C."/>
            <person name="Rogov P."/>
            <person name="Ross K."/>
            <person name="Ryan E."/>
            <person name="Settipalli S."/>
            <person name="Shea T."/>
            <person name="Sherpa N."/>
            <person name="Shi L."/>
            <person name="Shih D."/>
            <person name="Sparrow T."/>
            <person name="Spaulding J."/>
            <person name="Stalker J."/>
            <person name="Stange-Thomann N."/>
            <person name="Stavropoulos S."/>
            <person name="Stone C."/>
            <person name="Strader C."/>
            <person name="Tesfaye S."/>
            <person name="Thomson T."/>
            <person name="Thoulutsang Y."/>
            <person name="Thoulutsang D."/>
            <person name="Topham K."/>
            <person name="Topping I."/>
            <person name="Tsamla T."/>
            <person name="Vassiliev H."/>
            <person name="Vo A."/>
            <person name="Wangchuk T."/>
            <person name="Wangdi T."/>
            <person name="Weiand M."/>
            <person name="Wilkinson J."/>
            <person name="Wilson A."/>
            <person name="Yadav S."/>
            <person name="Young G."/>
            <person name="Yu Q."/>
            <person name="Zembek L."/>
            <person name="Zhong D."/>
            <person name="Zimmer A."/>
            <person name="Zwirko Z."/>
            <person name="Jaffe D.B."/>
            <person name="Alvarez P."/>
            <person name="Brockman W."/>
            <person name="Butler J."/>
            <person name="Chin C."/>
            <person name="Gnerre S."/>
            <person name="Grabherr M."/>
            <person name="Kleber M."/>
            <person name="Mauceli E."/>
            <person name="MacCallum I."/>
        </authorList>
    </citation>
    <scope>NUCLEOTIDE SEQUENCE [LARGE SCALE GENOMIC DNA]</scope>
    <source>
        <strain evidence="3">Tucson 15287-2541.00</strain>
    </source>
</reference>
<sequence length="552" mass="62030">MAGLCNCSNYDAHQEALEELKYVVQALESEKQLDNNHYAQPAARHARLEPILTSCSTEGDGKYVKNREVLFTTLNENLSEHVDMDIPAASDRDAQLDTLTDLVRQTMLKLDNYIEQQAEQKQQNIYTTWTPYSDQSMLGKLEQQCKCRRKGFKLMPVIIMPPPAPPAPPVVAKPQASRSRFSRKKRISAEAFSNSAVSHRPKMRDSGTTMWCPCTCCCNSYGGVTQSLTHLPNSAYQTGALQDQVKVQPATPIPRKLSTQSRGNSRPASQSAEQQQEINVCYCSDAPGQRPRCGKVSFPATEDEEEQENKTFKPEMKAEQVAASGSLDDWFKNAEKSLAMLEKQEKYFSNNESDHPMMTEVYTSHKLLQTESRISMGRDVHFMDTSEKSVSTSDLQQERDKRLMGNSGKSVCQMKIAAAQNPVKIVQIFKSRCGRVLSNKKAKIRFVQQPTEQAKGEAIVVPKVIPNQPRSSPPLPKCRVLKSMCEALPNDGNCCRYYCPQKAARADQLPDEILNNRQVAQKAYKISQYESACGKRLRAKGGQQFRFTYPTQ</sequence>
<accession>B4JAB1</accession>
<proteinExistence type="predicted"/>
<evidence type="ECO:0000313" key="3">
    <source>
        <dbReference type="Proteomes" id="UP000001070"/>
    </source>
</evidence>
<feature type="compositionally biased region" description="Polar residues" evidence="1">
    <location>
        <begin position="257"/>
        <end position="273"/>
    </location>
</feature>
<dbReference type="Proteomes" id="UP000001070">
    <property type="component" value="Unassembled WGS sequence"/>
</dbReference>
<organism evidence="3">
    <name type="scientific">Drosophila grimshawi</name>
    <name type="common">Hawaiian fruit fly</name>
    <name type="synonym">Idiomyia grimshawi</name>
    <dbReference type="NCBI Taxonomy" id="7222"/>
    <lineage>
        <taxon>Eukaryota</taxon>
        <taxon>Metazoa</taxon>
        <taxon>Ecdysozoa</taxon>
        <taxon>Arthropoda</taxon>
        <taxon>Hexapoda</taxon>
        <taxon>Insecta</taxon>
        <taxon>Pterygota</taxon>
        <taxon>Neoptera</taxon>
        <taxon>Endopterygota</taxon>
        <taxon>Diptera</taxon>
        <taxon>Brachycera</taxon>
        <taxon>Muscomorpha</taxon>
        <taxon>Ephydroidea</taxon>
        <taxon>Drosophilidae</taxon>
        <taxon>Drosophila</taxon>
        <taxon>Hawaiian Drosophila</taxon>
    </lineage>
</organism>
<evidence type="ECO:0000256" key="1">
    <source>
        <dbReference type="SAM" id="MobiDB-lite"/>
    </source>
</evidence>
<dbReference type="InParanoid" id="B4JAB1"/>
<dbReference type="EMBL" id="CH916368">
    <property type="protein sequence ID" value="EDW03782.1"/>
    <property type="molecule type" value="Genomic_DNA"/>
</dbReference>
<evidence type="ECO:0000313" key="2">
    <source>
        <dbReference type="EMBL" id="EDW03782.1"/>
    </source>
</evidence>
<dbReference type="HOGENOM" id="CLU_493700_0_0_1"/>
<feature type="region of interest" description="Disordered" evidence="1">
    <location>
        <begin position="385"/>
        <end position="406"/>
    </location>
</feature>
<dbReference type="OrthoDB" id="7862630at2759"/>
<name>B4JAB1_DROGR</name>
<dbReference type="AlphaFoldDB" id="B4JAB1"/>